<name>A0A5E8B6Q2_9ASCO</name>
<accession>A0A5E8B6Q2</accession>
<keyword evidence="1" id="KW-0732">Signal</keyword>
<dbReference type="AlphaFoldDB" id="A0A5E8B6Q2"/>
<feature type="chain" id="PRO_5022883491" description="Cell wall protein CWP1" evidence="1">
    <location>
        <begin position="18"/>
        <end position="209"/>
    </location>
</feature>
<dbReference type="Proteomes" id="UP000398389">
    <property type="component" value="Unassembled WGS sequence"/>
</dbReference>
<proteinExistence type="predicted"/>
<sequence length="209" mass="20641">MKFSAIAIAAIAALVEATVPVGTTFGLISIHSASPVHLISASINSKDEIVLASLSDPNGYLTAVNVGDGSIAIEGTKLYLGVSSDKTLIASTTPSKIFSFDGDRLLAVDGSSSFTAVSEGTYYSIFSGSVTTDKTSYSISLLITSAVTGASSSSSSESSSVVASVTQSAPAEVSTIASNTTVAQVNGAGSAQGSVFAAALAAVGGALLL</sequence>
<evidence type="ECO:0008006" key="4">
    <source>
        <dbReference type="Google" id="ProtNLM"/>
    </source>
</evidence>
<organism evidence="2 3">
    <name type="scientific">Magnusiomyces paraingens</name>
    <dbReference type="NCBI Taxonomy" id="2606893"/>
    <lineage>
        <taxon>Eukaryota</taxon>
        <taxon>Fungi</taxon>
        <taxon>Dikarya</taxon>
        <taxon>Ascomycota</taxon>
        <taxon>Saccharomycotina</taxon>
        <taxon>Dipodascomycetes</taxon>
        <taxon>Dipodascales</taxon>
        <taxon>Dipodascaceae</taxon>
        <taxon>Magnusiomyces</taxon>
    </lineage>
</organism>
<keyword evidence="3" id="KW-1185">Reference proteome</keyword>
<evidence type="ECO:0000313" key="2">
    <source>
        <dbReference type="EMBL" id="VVT47051.1"/>
    </source>
</evidence>
<evidence type="ECO:0000313" key="3">
    <source>
        <dbReference type="Proteomes" id="UP000398389"/>
    </source>
</evidence>
<dbReference type="EMBL" id="CABVLU010000001">
    <property type="protein sequence ID" value="VVT47051.1"/>
    <property type="molecule type" value="Genomic_DNA"/>
</dbReference>
<gene>
    <name evidence="2" type="ORF">SAPINGB_P001519</name>
</gene>
<dbReference type="GeneID" id="43580340"/>
<evidence type="ECO:0000256" key="1">
    <source>
        <dbReference type="SAM" id="SignalP"/>
    </source>
</evidence>
<reference evidence="2 3" key="1">
    <citation type="submission" date="2019-09" db="EMBL/GenBank/DDBJ databases">
        <authorList>
            <person name="Brejova B."/>
        </authorList>
    </citation>
    <scope>NUCLEOTIDE SEQUENCE [LARGE SCALE GENOMIC DNA]</scope>
</reference>
<dbReference type="RefSeq" id="XP_031852131.1">
    <property type="nucleotide sequence ID" value="XM_031996240.1"/>
</dbReference>
<protein>
    <recommendedName>
        <fullName evidence="4">Cell wall protein CWP1</fullName>
    </recommendedName>
</protein>
<feature type="signal peptide" evidence="1">
    <location>
        <begin position="1"/>
        <end position="17"/>
    </location>
</feature>